<keyword evidence="3" id="KW-1185">Reference proteome</keyword>
<reference evidence="2 3" key="1">
    <citation type="journal article" date="2019" name="Sci. Rep.">
        <title>Orb-weaving spider Araneus ventricosus genome elucidates the spidroin gene catalogue.</title>
        <authorList>
            <person name="Kono N."/>
            <person name="Nakamura H."/>
            <person name="Ohtoshi R."/>
            <person name="Moran D.A.P."/>
            <person name="Shinohara A."/>
            <person name="Yoshida Y."/>
            <person name="Fujiwara M."/>
            <person name="Mori M."/>
            <person name="Tomita M."/>
            <person name="Arakawa K."/>
        </authorList>
    </citation>
    <scope>NUCLEOTIDE SEQUENCE [LARGE SCALE GENOMIC DNA]</scope>
</reference>
<accession>A0A4Y2LV00</accession>
<name>A0A4Y2LV00_ARAVE</name>
<dbReference type="OrthoDB" id="5967017at2759"/>
<dbReference type="EMBL" id="BGPR01006172">
    <property type="protein sequence ID" value="GBN16629.1"/>
    <property type="molecule type" value="Genomic_DNA"/>
</dbReference>
<dbReference type="EMBL" id="BGPR01006354">
    <property type="protein sequence ID" value="GBN18244.1"/>
    <property type="molecule type" value="Genomic_DNA"/>
</dbReference>
<proteinExistence type="predicted"/>
<protein>
    <submittedName>
        <fullName evidence="2">Uncharacterized protein</fullName>
    </submittedName>
</protein>
<dbReference type="Proteomes" id="UP000499080">
    <property type="component" value="Unassembled WGS sequence"/>
</dbReference>
<evidence type="ECO:0000313" key="3">
    <source>
        <dbReference type="Proteomes" id="UP000499080"/>
    </source>
</evidence>
<gene>
    <name evidence="1" type="ORF">AVEN_112976_1</name>
    <name evidence="2" type="ORF">AVEN_15886_1</name>
</gene>
<comment type="caution">
    <text evidence="2">The sequence shown here is derived from an EMBL/GenBank/DDBJ whole genome shotgun (WGS) entry which is preliminary data.</text>
</comment>
<organism evidence="2 3">
    <name type="scientific">Araneus ventricosus</name>
    <name type="common">Orbweaver spider</name>
    <name type="synonym">Epeira ventricosa</name>
    <dbReference type="NCBI Taxonomy" id="182803"/>
    <lineage>
        <taxon>Eukaryota</taxon>
        <taxon>Metazoa</taxon>
        <taxon>Ecdysozoa</taxon>
        <taxon>Arthropoda</taxon>
        <taxon>Chelicerata</taxon>
        <taxon>Arachnida</taxon>
        <taxon>Araneae</taxon>
        <taxon>Araneomorphae</taxon>
        <taxon>Entelegynae</taxon>
        <taxon>Araneoidea</taxon>
        <taxon>Araneidae</taxon>
        <taxon>Araneus</taxon>
    </lineage>
</organism>
<evidence type="ECO:0000313" key="1">
    <source>
        <dbReference type="EMBL" id="GBN16629.1"/>
    </source>
</evidence>
<dbReference type="AlphaFoldDB" id="A0A4Y2LV00"/>
<evidence type="ECO:0000313" key="2">
    <source>
        <dbReference type="EMBL" id="GBN18244.1"/>
    </source>
</evidence>
<sequence>MLFLKGKVEGEKRISLAMSGFGVTKGEDVKMPRKKKYNIETQRGKIPTASMLLSSTRAAEVKKPKCIFCDGKHASSDYFNAKKLNTGEKTEDNQGQEMLFCMPSSWSFH</sequence>